<dbReference type="FunFam" id="2.60.40.10:FF:000813">
    <property type="entry name" value="Vesicle-associated protein 1-1"/>
    <property type="match status" value="1"/>
</dbReference>
<dbReference type="PROSITE" id="PS50202">
    <property type="entry name" value="MSP"/>
    <property type="match status" value="1"/>
</dbReference>
<dbReference type="Gene3D" id="2.60.40.10">
    <property type="entry name" value="Immunoglobulins"/>
    <property type="match status" value="1"/>
</dbReference>
<protein>
    <recommendedName>
        <fullName evidence="3">MSP domain-containing protein</fullName>
    </recommendedName>
</protein>
<dbReference type="GO" id="GO:0061817">
    <property type="term" value="P:endoplasmic reticulum-plasma membrane tethering"/>
    <property type="evidence" value="ECO:0007669"/>
    <property type="project" value="TreeGrafter"/>
</dbReference>
<dbReference type="SUPFAM" id="SSF49354">
    <property type="entry name" value="PapD-like"/>
    <property type="match status" value="1"/>
</dbReference>
<comment type="caution">
    <text evidence="4">The sequence shown here is derived from an EMBL/GenBank/DDBJ whole genome shotgun (WGS) entry which is preliminary data.</text>
</comment>
<evidence type="ECO:0000313" key="4">
    <source>
        <dbReference type="EMBL" id="KAJ8770213.1"/>
    </source>
</evidence>
<feature type="coiled-coil region" evidence="2">
    <location>
        <begin position="302"/>
        <end position="336"/>
    </location>
</feature>
<sequence length="362" mass="40562">MNSQLLEIQPMEMEFTFELKKQSTCSVRLTNKTFHTVAFKVKTTSPKKYCVRPNVGIVLPNSTSEFTVTMQAQKVAPPNLICKDKFLIQSAIVPTGTTEKDITSVMFSKDDDKNVEEVKLRVIFVSPSQSPELSPTNREIKQAPFPELPMLKDPVSKRRELLNPPMVSTDANNEEFKMSNGQGFFNATNGSKDAQDEEIKVINGQGLFATTKNLKLNAKDMNIGNESKPANEAALSTNVDLVNTEESKLAKDEELKPDNISVYDEQLKPIDHCESSSVEDADRDVELTEGQAVGELKFVSDIQEMRSKLNVLELKFNEVESTISKLIEERREEVQERCKRIPSSFVVMVALVSVVLGYFSHS</sequence>
<evidence type="ECO:0000259" key="3">
    <source>
        <dbReference type="PROSITE" id="PS50202"/>
    </source>
</evidence>
<proteinExistence type="inferred from homology"/>
<dbReference type="Proteomes" id="UP001159364">
    <property type="component" value="Linkage Group LG03"/>
</dbReference>
<keyword evidence="5" id="KW-1185">Reference proteome</keyword>
<evidence type="ECO:0000313" key="5">
    <source>
        <dbReference type="Proteomes" id="UP001159364"/>
    </source>
</evidence>
<evidence type="ECO:0000256" key="1">
    <source>
        <dbReference type="ARBA" id="ARBA00008932"/>
    </source>
</evidence>
<gene>
    <name evidence="4" type="ORF">K2173_011566</name>
</gene>
<dbReference type="GO" id="GO:0005789">
    <property type="term" value="C:endoplasmic reticulum membrane"/>
    <property type="evidence" value="ECO:0007669"/>
    <property type="project" value="InterPro"/>
</dbReference>
<dbReference type="InterPro" id="IPR013783">
    <property type="entry name" value="Ig-like_fold"/>
</dbReference>
<accession>A0AAV8TVQ6</accession>
<dbReference type="PANTHER" id="PTHR10809:SF45">
    <property type="entry name" value="VESICLE-ASSOCIATED PROTEIN 2-2"/>
    <property type="match status" value="1"/>
</dbReference>
<name>A0AAV8TVQ6_9ROSI</name>
<dbReference type="PIRSF" id="PIRSF019693">
    <property type="entry name" value="VAMP-associated"/>
    <property type="match status" value="1"/>
</dbReference>
<dbReference type="Pfam" id="PF00635">
    <property type="entry name" value="Motile_Sperm"/>
    <property type="match status" value="1"/>
</dbReference>
<dbReference type="PANTHER" id="PTHR10809">
    <property type="entry name" value="VESICLE-ASSOCIATED MEMBRANE PROTEIN-ASSOCIATED PROTEIN"/>
    <property type="match status" value="1"/>
</dbReference>
<dbReference type="InterPro" id="IPR000535">
    <property type="entry name" value="MSP_dom"/>
</dbReference>
<dbReference type="EMBL" id="JAIWQS010000003">
    <property type="protein sequence ID" value="KAJ8770213.1"/>
    <property type="molecule type" value="Genomic_DNA"/>
</dbReference>
<reference evidence="4 5" key="1">
    <citation type="submission" date="2021-09" db="EMBL/GenBank/DDBJ databases">
        <title>Genomic insights and catalytic innovation underlie evolution of tropane alkaloids biosynthesis.</title>
        <authorList>
            <person name="Wang Y.-J."/>
            <person name="Tian T."/>
            <person name="Huang J.-P."/>
            <person name="Huang S.-X."/>
        </authorList>
    </citation>
    <scope>NUCLEOTIDE SEQUENCE [LARGE SCALE GENOMIC DNA]</scope>
    <source>
        <strain evidence="4">KIB-2018</strain>
        <tissue evidence="4">Leaf</tissue>
    </source>
</reference>
<dbReference type="GO" id="GO:0005886">
    <property type="term" value="C:plasma membrane"/>
    <property type="evidence" value="ECO:0007669"/>
    <property type="project" value="TreeGrafter"/>
</dbReference>
<feature type="domain" description="MSP" evidence="3">
    <location>
        <begin position="5"/>
        <end position="125"/>
    </location>
</feature>
<dbReference type="InterPro" id="IPR008962">
    <property type="entry name" value="PapD-like_sf"/>
</dbReference>
<keyword evidence="2" id="KW-0175">Coiled coil</keyword>
<dbReference type="AlphaFoldDB" id="A0AAV8TVQ6"/>
<organism evidence="4 5">
    <name type="scientific">Erythroxylum novogranatense</name>
    <dbReference type="NCBI Taxonomy" id="1862640"/>
    <lineage>
        <taxon>Eukaryota</taxon>
        <taxon>Viridiplantae</taxon>
        <taxon>Streptophyta</taxon>
        <taxon>Embryophyta</taxon>
        <taxon>Tracheophyta</taxon>
        <taxon>Spermatophyta</taxon>
        <taxon>Magnoliopsida</taxon>
        <taxon>eudicotyledons</taxon>
        <taxon>Gunneridae</taxon>
        <taxon>Pentapetalae</taxon>
        <taxon>rosids</taxon>
        <taxon>fabids</taxon>
        <taxon>Malpighiales</taxon>
        <taxon>Erythroxylaceae</taxon>
        <taxon>Erythroxylum</taxon>
    </lineage>
</organism>
<dbReference type="InterPro" id="IPR016763">
    <property type="entry name" value="VAP"/>
</dbReference>
<comment type="similarity">
    <text evidence="1">Belongs to the VAMP-associated protein (VAP) (TC 9.B.17) family.</text>
</comment>
<dbReference type="GO" id="GO:0090158">
    <property type="term" value="P:endoplasmic reticulum membrane organization"/>
    <property type="evidence" value="ECO:0007669"/>
    <property type="project" value="TreeGrafter"/>
</dbReference>
<evidence type="ECO:0000256" key="2">
    <source>
        <dbReference type="SAM" id="Coils"/>
    </source>
</evidence>